<name>A0A7S0MRV4_9CHLO</name>
<dbReference type="EMBL" id="HBFA01002204">
    <property type="protein sequence ID" value="CAD8649503.1"/>
    <property type="molecule type" value="Transcribed_RNA"/>
</dbReference>
<protein>
    <submittedName>
        <fullName evidence="1">Uncharacterized protein</fullName>
    </submittedName>
</protein>
<gene>
    <name evidence="1" type="ORF">POBO1169_LOCUS1085</name>
</gene>
<accession>A0A7S0MRV4</accession>
<reference evidence="1" key="1">
    <citation type="submission" date="2021-01" db="EMBL/GenBank/DDBJ databases">
        <authorList>
            <person name="Corre E."/>
            <person name="Pelletier E."/>
            <person name="Niang G."/>
            <person name="Scheremetjew M."/>
            <person name="Finn R."/>
            <person name="Kale V."/>
            <person name="Holt S."/>
            <person name="Cochrane G."/>
            <person name="Meng A."/>
            <person name="Brown T."/>
            <person name="Cohen L."/>
        </authorList>
    </citation>
    <scope>NUCLEOTIDE SEQUENCE</scope>
    <source>
        <strain evidence="1">CCMP722</strain>
    </source>
</reference>
<dbReference type="AlphaFoldDB" id="A0A7S0MRV4"/>
<evidence type="ECO:0000313" key="1">
    <source>
        <dbReference type="EMBL" id="CAD8649503.1"/>
    </source>
</evidence>
<organism evidence="1">
    <name type="scientific">Pyramimonas obovata</name>
    <dbReference type="NCBI Taxonomy" id="1411642"/>
    <lineage>
        <taxon>Eukaryota</taxon>
        <taxon>Viridiplantae</taxon>
        <taxon>Chlorophyta</taxon>
        <taxon>Pyramimonadophyceae</taxon>
        <taxon>Pyramimonadales</taxon>
        <taxon>Pyramimonadaceae</taxon>
        <taxon>Pyramimonas</taxon>
        <taxon>Pyramimonas incertae sedis</taxon>
    </lineage>
</organism>
<sequence>MHDALDERFFQDMHISKVEDFAIATALDPRFKNLEFPGLGLWLKGELTRAMVYEWLRGAWTDTVKSWRPRAPVAGATCCYGCCGECWPGFFGSCSLPAPPFKWSPSVRP</sequence>
<proteinExistence type="predicted"/>